<dbReference type="AlphaFoldDB" id="A0A1W1VBT8"/>
<feature type="transmembrane region" description="Helical" evidence="13">
    <location>
        <begin position="180"/>
        <end position="200"/>
    </location>
</feature>
<feature type="transmembrane region" description="Helical" evidence="13">
    <location>
        <begin position="485"/>
        <end position="507"/>
    </location>
</feature>
<evidence type="ECO:0000256" key="13">
    <source>
        <dbReference type="SAM" id="Phobius"/>
    </source>
</evidence>
<feature type="transmembrane region" description="Helical" evidence="13">
    <location>
        <begin position="537"/>
        <end position="559"/>
    </location>
</feature>
<evidence type="ECO:0000256" key="3">
    <source>
        <dbReference type="ARBA" id="ARBA00022448"/>
    </source>
</evidence>
<evidence type="ECO:0000256" key="6">
    <source>
        <dbReference type="ARBA" id="ARBA00022989"/>
    </source>
</evidence>
<evidence type="ECO:0000256" key="11">
    <source>
        <dbReference type="RuleBase" id="RU362091"/>
    </source>
</evidence>
<dbReference type="OrthoDB" id="9803597at2"/>
<evidence type="ECO:0000256" key="8">
    <source>
        <dbReference type="ARBA" id="ARBA00023065"/>
    </source>
</evidence>
<sequence length="586" mass="64060">MSALDWLVLGGTLLFIVGYGTWRTRAAGRTLDSYLLGGRQANWWGIGLSIIATQASAITFLSTPGQAYDDGMRFIQFYFGLPVAMVLIAAVAVPIYHRLRVFTAYEYLETRFDRRTRTLAACLFLVQRGLSNGLSLYAPALVLSAILGWNINLTVWLIGGLMISYTVAGGTRAVAVTQQGQVAVIFTGMVVAGYLLVHYLPPGVGFSEAMQVAGHQGKLNLIDFTFDPSDRYNFWTGMTGGLFLALSYFGTDQSQVQRYLAGRSITESRLGLLMNGLVKVPMQFGILLIGVLLFVFYQFNQPPLTFNRPVREQIATQPKFAPQLQALEQRHVTLFNGKRAATEQVVAALQQDDATQLAVAQMRLKTAQTAIRELRTEAQAFFKQAAPLAEAKDTDYVFLTFVLAYMPRGLVGLLIAVVLSAAMSSAAAGLNALASTTVIDLYKPARPRSDERHYVSVSRWATITWGVLGIAFALFAARLENLIQAVNILGSLFYGTILGIFVVAFFMKKIGGNAVFWAAIVTQAVIFLLFQTTTIAYLWYNIIGCALVMLLAAVGQRLASPPGPLSRKEGEPDASRATGLRRLPPP</sequence>
<keyword evidence="3" id="KW-0813">Transport</keyword>
<feature type="transmembrane region" description="Helical" evidence="13">
    <location>
        <begin position="75"/>
        <end position="97"/>
    </location>
</feature>
<proteinExistence type="inferred from homology"/>
<feature type="region of interest" description="Disordered" evidence="12">
    <location>
        <begin position="561"/>
        <end position="586"/>
    </location>
</feature>
<organism evidence="14 15">
    <name type="scientific">Hymenobacter roseosalivarius DSM 11622</name>
    <dbReference type="NCBI Taxonomy" id="645990"/>
    <lineage>
        <taxon>Bacteria</taxon>
        <taxon>Pseudomonadati</taxon>
        <taxon>Bacteroidota</taxon>
        <taxon>Cytophagia</taxon>
        <taxon>Cytophagales</taxon>
        <taxon>Hymenobacteraceae</taxon>
        <taxon>Hymenobacter</taxon>
    </lineage>
</organism>
<accession>A0A1W1VBT8</accession>
<comment type="similarity">
    <text evidence="2 11">Belongs to the sodium:solute symporter (SSF) (TC 2.A.21) family.</text>
</comment>
<dbReference type="Pfam" id="PF00474">
    <property type="entry name" value="SSF"/>
    <property type="match status" value="2"/>
</dbReference>
<feature type="transmembrane region" description="Helical" evidence="13">
    <location>
        <begin position="460"/>
        <end position="479"/>
    </location>
</feature>
<evidence type="ECO:0000256" key="1">
    <source>
        <dbReference type="ARBA" id="ARBA00004651"/>
    </source>
</evidence>
<feature type="transmembrane region" description="Helical" evidence="13">
    <location>
        <begin position="146"/>
        <end position="168"/>
    </location>
</feature>
<evidence type="ECO:0000256" key="5">
    <source>
        <dbReference type="ARBA" id="ARBA00022692"/>
    </source>
</evidence>
<evidence type="ECO:0000256" key="2">
    <source>
        <dbReference type="ARBA" id="ARBA00006434"/>
    </source>
</evidence>
<dbReference type="GO" id="GO:0005886">
    <property type="term" value="C:plasma membrane"/>
    <property type="evidence" value="ECO:0007669"/>
    <property type="project" value="UniProtKB-SubCell"/>
</dbReference>
<dbReference type="RefSeq" id="WP_084444640.1">
    <property type="nucleotide sequence ID" value="NZ_FWWW01000055.1"/>
</dbReference>
<keyword evidence="8" id="KW-0406">Ion transport</keyword>
<feature type="transmembrane region" description="Helical" evidence="13">
    <location>
        <begin position="514"/>
        <end position="531"/>
    </location>
</feature>
<keyword evidence="6 13" id="KW-1133">Transmembrane helix</keyword>
<evidence type="ECO:0000256" key="10">
    <source>
        <dbReference type="ARBA" id="ARBA00023201"/>
    </source>
</evidence>
<evidence type="ECO:0000313" key="15">
    <source>
        <dbReference type="Proteomes" id="UP000192266"/>
    </source>
</evidence>
<feature type="transmembrane region" description="Helical" evidence="13">
    <location>
        <begin position="118"/>
        <end position="140"/>
    </location>
</feature>
<feature type="transmembrane region" description="Helical" evidence="13">
    <location>
        <begin position="232"/>
        <end position="251"/>
    </location>
</feature>
<name>A0A1W1VBT8_9BACT</name>
<dbReference type="InterPro" id="IPR051163">
    <property type="entry name" value="Sodium:Solute_Symporter_SSF"/>
</dbReference>
<dbReference type="PANTHER" id="PTHR42985:SF40">
    <property type="entry name" value="LD47995P-RELATED"/>
    <property type="match status" value="1"/>
</dbReference>
<feature type="transmembrane region" description="Helical" evidence="13">
    <location>
        <begin position="410"/>
        <end position="439"/>
    </location>
</feature>
<evidence type="ECO:0000256" key="7">
    <source>
        <dbReference type="ARBA" id="ARBA00023053"/>
    </source>
</evidence>
<dbReference type="Proteomes" id="UP000192266">
    <property type="component" value="Unassembled WGS sequence"/>
</dbReference>
<gene>
    <name evidence="14" type="ORF">SAMN00120144_0585</name>
</gene>
<keyword evidence="5 13" id="KW-0812">Transmembrane</keyword>
<evidence type="ECO:0000256" key="4">
    <source>
        <dbReference type="ARBA" id="ARBA00022475"/>
    </source>
</evidence>
<keyword evidence="7" id="KW-0915">Sodium</keyword>
<dbReference type="EMBL" id="FWWW01000055">
    <property type="protein sequence ID" value="SMB90859.1"/>
    <property type="molecule type" value="Genomic_DNA"/>
</dbReference>
<dbReference type="Gene3D" id="1.20.1730.10">
    <property type="entry name" value="Sodium/glucose cotransporter"/>
    <property type="match status" value="1"/>
</dbReference>
<feature type="transmembrane region" description="Helical" evidence="13">
    <location>
        <begin position="43"/>
        <end position="63"/>
    </location>
</feature>
<keyword evidence="10" id="KW-0739">Sodium transport</keyword>
<protein>
    <submittedName>
        <fullName evidence="14">SSS sodium solute transporter superfamily</fullName>
    </submittedName>
</protein>
<reference evidence="14 15" key="1">
    <citation type="submission" date="2017-04" db="EMBL/GenBank/DDBJ databases">
        <authorList>
            <person name="Afonso C.L."/>
            <person name="Miller P.J."/>
            <person name="Scott M.A."/>
            <person name="Spackman E."/>
            <person name="Goraichik I."/>
            <person name="Dimitrov K.M."/>
            <person name="Suarez D.L."/>
            <person name="Swayne D.E."/>
        </authorList>
    </citation>
    <scope>NUCLEOTIDE SEQUENCE [LARGE SCALE GENOMIC DNA]</scope>
    <source>
        <strain evidence="14 15">DSM 11622</strain>
    </source>
</reference>
<feature type="transmembrane region" description="Helical" evidence="13">
    <location>
        <begin position="272"/>
        <end position="297"/>
    </location>
</feature>
<dbReference type="PANTHER" id="PTHR42985">
    <property type="entry name" value="SODIUM-COUPLED MONOCARBOXYLATE TRANSPORTER"/>
    <property type="match status" value="1"/>
</dbReference>
<evidence type="ECO:0000256" key="9">
    <source>
        <dbReference type="ARBA" id="ARBA00023136"/>
    </source>
</evidence>
<comment type="subcellular location">
    <subcellularLocation>
        <location evidence="1">Cell membrane</location>
        <topology evidence="1">Multi-pass membrane protein</topology>
    </subcellularLocation>
</comment>
<dbReference type="CDD" id="cd11494">
    <property type="entry name" value="SLC5sbd_NIS-like_u2"/>
    <property type="match status" value="1"/>
</dbReference>
<evidence type="ECO:0000313" key="14">
    <source>
        <dbReference type="EMBL" id="SMB90859.1"/>
    </source>
</evidence>
<evidence type="ECO:0000256" key="12">
    <source>
        <dbReference type="SAM" id="MobiDB-lite"/>
    </source>
</evidence>
<keyword evidence="4" id="KW-1003">Cell membrane</keyword>
<keyword evidence="9 13" id="KW-0472">Membrane</keyword>
<dbReference type="InterPro" id="IPR038377">
    <property type="entry name" value="Na/Glc_symporter_sf"/>
</dbReference>
<dbReference type="GO" id="GO:0006814">
    <property type="term" value="P:sodium ion transport"/>
    <property type="evidence" value="ECO:0007669"/>
    <property type="project" value="UniProtKB-KW"/>
</dbReference>
<keyword evidence="15" id="KW-1185">Reference proteome</keyword>
<dbReference type="InterPro" id="IPR001734">
    <property type="entry name" value="Na/solute_symporter"/>
</dbReference>
<dbReference type="STRING" id="645990.SAMN00120144_0585"/>
<dbReference type="PROSITE" id="PS50283">
    <property type="entry name" value="NA_SOLUT_SYMP_3"/>
    <property type="match status" value="1"/>
</dbReference>
<dbReference type="NCBIfam" id="TIGR00813">
    <property type="entry name" value="sss"/>
    <property type="match status" value="1"/>
</dbReference>
<feature type="transmembrane region" description="Helical" evidence="13">
    <location>
        <begin position="6"/>
        <end position="22"/>
    </location>
</feature>
<dbReference type="GO" id="GO:0015293">
    <property type="term" value="F:symporter activity"/>
    <property type="evidence" value="ECO:0007669"/>
    <property type="project" value="TreeGrafter"/>
</dbReference>